<dbReference type="SUPFAM" id="SSF53448">
    <property type="entry name" value="Nucleotide-diphospho-sugar transferases"/>
    <property type="match status" value="1"/>
</dbReference>
<dbReference type="PANTHER" id="PTHR22916">
    <property type="entry name" value="GLYCOSYLTRANSFERASE"/>
    <property type="match status" value="1"/>
</dbReference>
<dbReference type="InterPro" id="IPR001173">
    <property type="entry name" value="Glyco_trans_2-like"/>
</dbReference>
<dbReference type="RefSeq" id="WP_052114662.1">
    <property type="nucleotide sequence ID" value="NZ_CBCSDR010000007.1"/>
</dbReference>
<dbReference type="Pfam" id="PF00535">
    <property type="entry name" value="Glycos_transf_2"/>
    <property type="match status" value="1"/>
</dbReference>
<dbReference type="AlphaFoldDB" id="A0A7T7ZW70"/>
<evidence type="ECO:0000256" key="2">
    <source>
        <dbReference type="ARBA" id="ARBA00022679"/>
    </source>
</evidence>
<evidence type="ECO:0000259" key="3">
    <source>
        <dbReference type="Pfam" id="PF00535"/>
    </source>
</evidence>
<dbReference type="PANTHER" id="PTHR22916:SF51">
    <property type="entry name" value="GLYCOSYLTRANSFERASE EPSH-RELATED"/>
    <property type="match status" value="1"/>
</dbReference>
<protein>
    <submittedName>
        <fullName evidence="4">Glycosyltransferase family 2 protein</fullName>
    </submittedName>
</protein>
<dbReference type="EMBL" id="CP067018">
    <property type="protein sequence ID" value="QQN57028.1"/>
    <property type="molecule type" value="Genomic_DNA"/>
</dbReference>
<evidence type="ECO:0000313" key="5">
    <source>
        <dbReference type="Proteomes" id="UP000595426"/>
    </source>
</evidence>
<sequence length="342" mass="40432">MSIIPSIYNDIIITNTPLVSVIIPVFKVASHVEKCTRSLMEQSYNNIEYIFVNDATPDNSIDIVKNIVESYPEKKNKVRIISHRENKGLPTARNTGLNVAEGEYIFHCDSDDWIDIDMIEVLIQRAIMEKSDIVYCDYYLSFNKNERYMKQPICSTIEEAIRKILSGQMKFNVWNKLIKRSLYLDNQITFPDGRSMGEDMTIIKLFIKAKNISYIQKAFYHYMQTNPNAYTKQVSVPQLEQIHQNTDDIIHYIKEEGKIDCYKNEIQYFKLNVKLPLLIGSDYNMYDLWRNWYPEANAYIRKNPDFSLRIQLLQYAALKKQDWVIKMYNLLFTKIVYGFIYR</sequence>
<dbReference type="GO" id="GO:0016758">
    <property type="term" value="F:hexosyltransferase activity"/>
    <property type="evidence" value="ECO:0007669"/>
    <property type="project" value="UniProtKB-ARBA"/>
</dbReference>
<proteinExistence type="predicted"/>
<dbReference type="Gene3D" id="3.90.550.10">
    <property type="entry name" value="Spore Coat Polysaccharide Biosynthesis Protein SpsA, Chain A"/>
    <property type="match status" value="1"/>
</dbReference>
<dbReference type="Proteomes" id="UP000595426">
    <property type="component" value="Chromosome"/>
</dbReference>
<dbReference type="KEGG" id="egm:AYC65_00705"/>
<keyword evidence="1" id="KW-0328">Glycosyltransferase</keyword>
<reference evidence="4 5" key="1">
    <citation type="submission" date="2020-12" db="EMBL/GenBank/DDBJ databases">
        <title>FDA dAtabase for Regulatory Grade micrObial Sequences (FDA-ARGOS): Supporting development and validation of Infectious Disease Dx tests.</title>
        <authorList>
            <person name="Kerrigan L."/>
            <person name="Long C."/>
            <person name="Tallon L."/>
            <person name="Sadzewicz L."/>
            <person name="Zhao X."/>
            <person name="Boylan J."/>
            <person name="Ott S."/>
            <person name="Bowen H."/>
            <person name="Vavikolanu K."/>
            <person name="Mehta A."/>
            <person name="Aluvathingal J."/>
            <person name="Nadendla S."/>
            <person name="Yan Y."/>
            <person name="Sichtig H."/>
        </authorList>
    </citation>
    <scope>NUCLEOTIDE SEQUENCE [LARGE SCALE GENOMIC DNA]</scope>
    <source>
        <strain evidence="4 5">FDAARGOS_1031</strain>
    </source>
</reference>
<dbReference type="GeneID" id="93131400"/>
<dbReference type="InterPro" id="IPR029044">
    <property type="entry name" value="Nucleotide-diphossugar_trans"/>
</dbReference>
<feature type="domain" description="Glycosyltransferase 2-like" evidence="3">
    <location>
        <begin position="20"/>
        <end position="169"/>
    </location>
</feature>
<gene>
    <name evidence="4" type="ORF">I6H88_11195</name>
</gene>
<keyword evidence="5" id="KW-1185">Reference proteome</keyword>
<organism evidence="4 5">
    <name type="scientific">Elizabethkingia bruuniana</name>
    <dbReference type="NCBI Taxonomy" id="1756149"/>
    <lineage>
        <taxon>Bacteria</taxon>
        <taxon>Pseudomonadati</taxon>
        <taxon>Bacteroidota</taxon>
        <taxon>Flavobacteriia</taxon>
        <taxon>Flavobacteriales</taxon>
        <taxon>Weeksellaceae</taxon>
        <taxon>Elizabethkingia</taxon>
    </lineage>
</organism>
<evidence type="ECO:0000313" key="4">
    <source>
        <dbReference type="EMBL" id="QQN57028.1"/>
    </source>
</evidence>
<keyword evidence="2 4" id="KW-0808">Transferase</keyword>
<dbReference type="CDD" id="cd00761">
    <property type="entry name" value="Glyco_tranf_GTA_type"/>
    <property type="match status" value="1"/>
</dbReference>
<evidence type="ECO:0000256" key="1">
    <source>
        <dbReference type="ARBA" id="ARBA00022676"/>
    </source>
</evidence>
<accession>A0A7T7ZW70</accession>
<dbReference type="OrthoDB" id="396512at2"/>
<name>A0A7T7ZW70_9FLAO</name>